<dbReference type="GO" id="GO:0004177">
    <property type="term" value="F:aminopeptidase activity"/>
    <property type="evidence" value="ECO:0007669"/>
    <property type="project" value="UniProtKB-KW"/>
</dbReference>
<comment type="caution">
    <text evidence="14">The sequence shown here is derived from an EMBL/GenBank/DDBJ whole genome shotgun (WGS) entry which is preliminary data.</text>
</comment>
<dbReference type="PANTHER" id="PTHR11533">
    <property type="entry name" value="PROTEASE M1 ZINC METALLOPROTEASE"/>
    <property type="match status" value="1"/>
</dbReference>
<comment type="catalytic activity">
    <reaction evidence="1">
        <text>Release of an N-terminal amino acid, Xaa-|-Yaa- from a peptide, amide or arylamide. Xaa is preferably Ala, but may be most amino acids including Pro (slow action). When a terminal hydrophobic residue is followed by a prolyl residue, the two may be released as an intact Xaa-Pro dipeptide.</text>
        <dbReference type="EC" id="3.4.11.2"/>
    </reaction>
</comment>
<dbReference type="InterPro" id="IPR027268">
    <property type="entry name" value="Peptidase_M4/M1_CTD_sf"/>
</dbReference>
<evidence type="ECO:0000256" key="12">
    <source>
        <dbReference type="ARBA" id="ARBA00031533"/>
    </source>
</evidence>
<feature type="domain" description="Peptidase M1 membrane alanine aminopeptidase" evidence="13">
    <location>
        <begin position="133"/>
        <end position="276"/>
    </location>
</feature>
<evidence type="ECO:0000259" key="13">
    <source>
        <dbReference type="Pfam" id="PF01433"/>
    </source>
</evidence>
<dbReference type="PRINTS" id="PR00756">
    <property type="entry name" value="ALADIPTASE"/>
</dbReference>
<evidence type="ECO:0000256" key="6">
    <source>
        <dbReference type="ARBA" id="ARBA00022670"/>
    </source>
</evidence>
<evidence type="ECO:0000256" key="3">
    <source>
        <dbReference type="ARBA" id="ARBA00010136"/>
    </source>
</evidence>
<dbReference type="Proteomes" id="UP001597045">
    <property type="component" value="Unassembled WGS sequence"/>
</dbReference>
<keyword evidence="7" id="KW-0479">Metal-binding</keyword>
<keyword evidence="6" id="KW-0645">Protease</keyword>
<comment type="similarity">
    <text evidence="3">Belongs to the peptidase M1 family.</text>
</comment>
<accession>A0ABW3MCT9</accession>
<evidence type="ECO:0000256" key="1">
    <source>
        <dbReference type="ARBA" id="ARBA00000098"/>
    </source>
</evidence>
<evidence type="ECO:0000313" key="15">
    <source>
        <dbReference type="Proteomes" id="UP001597045"/>
    </source>
</evidence>
<gene>
    <name evidence="14" type="ORF">ACFQ1S_24435</name>
</gene>
<feature type="non-terminal residue" evidence="14">
    <location>
        <position position="1"/>
    </location>
</feature>
<evidence type="ECO:0000256" key="8">
    <source>
        <dbReference type="ARBA" id="ARBA00022801"/>
    </source>
</evidence>
<proteinExistence type="inferred from homology"/>
<evidence type="ECO:0000256" key="5">
    <source>
        <dbReference type="ARBA" id="ARBA00015611"/>
    </source>
</evidence>
<keyword evidence="9" id="KW-0862">Zinc</keyword>
<protein>
    <recommendedName>
        <fullName evidence="5">Aminopeptidase N</fullName>
        <ecNumber evidence="4">3.4.11.2</ecNumber>
    </recommendedName>
    <alternativeName>
        <fullName evidence="11">Alanine aminopeptidase</fullName>
    </alternativeName>
    <alternativeName>
        <fullName evidence="12">Lysyl aminopeptidase</fullName>
    </alternativeName>
</protein>
<dbReference type="Gene3D" id="1.10.390.10">
    <property type="entry name" value="Neutral Protease Domain 2"/>
    <property type="match status" value="1"/>
</dbReference>
<dbReference type="SUPFAM" id="SSF55486">
    <property type="entry name" value="Metalloproteases ('zincins'), catalytic domain"/>
    <property type="match status" value="1"/>
</dbReference>
<reference evidence="15" key="1">
    <citation type="journal article" date="2019" name="Int. J. Syst. Evol. Microbiol.">
        <title>The Global Catalogue of Microorganisms (GCM) 10K type strain sequencing project: providing services to taxonomists for standard genome sequencing and annotation.</title>
        <authorList>
            <consortium name="The Broad Institute Genomics Platform"/>
            <consortium name="The Broad Institute Genome Sequencing Center for Infectious Disease"/>
            <person name="Wu L."/>
            <person name="Ma J."/>
        </authorList>
    </citation>
    <scope>NUCLEOTIDE SEQUENCE [LARGE SCALE GENOMIC DNA]</scope>
    <source>
        <strain evidence="15">JCM 31486</strain>
    </source>
</reference>
<name>A0ABW3MCT9_9PSEU</name>
<dbReference type="PANTHER" id="PTHR11533:SF297">
    <property type="entry name" value="AMINOPEPTIDASE N"/>
    <property type="match status" value="1"/>
</dbReference>
<dbReference type="InterPro" id="IPR042097">
    <property type="entry name" value="Aminopeptidase_N-like_N_sf"/>
</dbReference>
<evidence type="ECO:0000256" key="10">
    <source>
        <dbReference type="ARBA" id="ARBA00023049"/>
    </source>
</evidence>
<dbReference type="Pfam" id="PF01433">
    <property type="entry name" value="Peptidase_M1"/>
    <property type="match status" value="1"/>
</dbReference>
<organism evidence="14 15">
    <name type="scientific">Kibdelosporangium lantanae</name>
    <dbReference type="NCBI Taxonomy" id="1497396"/>
    <lineage>
        <taxon>Bacteria</taxon>
        <taxon>Bacillati</taxon>
        <taxon>Actinomycetota</taxon>
        <taxon>Actinomycetes</taxon>
        <taxon>Pseudonocardiales</taxon>
        <taxon>Pseudonocardiaceae</taxon>
        <taxon>Kibdelosporangium</taxon>
    </lineage>
</organism>
<dbReference type="EMBL" id="JBHTIS010001602">
    <property type="protein sequence ID" value="MFD1048453.1"/>
    <property type="molecule type" value="Genomic_DNA"/>
</dbReference>
<evidence type="ECO:0000256" key="9">
    <source>
        <dbReference type="ARBA" id="ARBA00022833"/>
    </source>
</evidence>
<keyword evidence="10" id="KW-0482">Metalloprotease</keyword>
<evidence type="ECO:0000256" key="2">
    <source>
        <dbReference type="ARBA" id="ARBA00001947"/>
    </source>
</evidence>
<evidence type="ECO:0000313" key="14">
    <source>
        <dbReference type="EMBL" id="MFD1048453.1"/>
    </source>
</evidence>
<keyword evidence="15" id="KW-1185">Reference proteome</keyword>
<dbReference type="InterPro" id="IPR001930">
    <property type="entry name" value="Peptidase_M1"/>
</dbReference>
<dbReference type="InterPro" id="IPR050344">
    <property type="entry name" value="Peptidase_M1_aminopeptidases"/>
</dbReference>
<keyword evidence="8" id="KW-0378">Hydrolase</keyword>
<dbReference type="InterPro" id="IPR014782">
    <property type="entry name" value="Peptidase_M1_dom"/>
</dbReference>
<evidence type="ECO:0000256" key="11">
    <source>
        <dbReference type="ARBA" id="ARBA00029811"/>
    </source>
</evidence>
<dbReference type="EC" id="3.4.11.2" evidence="4"/>
<dbReference type="Gene3D" id="2.60.40.1730">
    <property type="entry name" value="tricorn interacting facor f3 domain"/>
    <property type="match status" value="1"/>
</dbReference>
<dbReference type="SUPFAM" id="SSF63737">
    <property type="entry name" value="Leukotriene A4 hydrolase N-terminal domain"/>
    <property type="match status" value="1"/>
</dbReference>
<comment type="cofactor">
    <cofactor evidence="2">
        <name>Zn(2+)</name>
        <dbReference type="ChEBI" id="CHEBI:29105"/>
    </cofactor>
</comment>
<evidence type="ECO:0000256" key="7">
    <source>
        <dbReference type="ARBA" id="ARBA00022723"/>
    </source>
</evidence>
<evidence type="ECO:0000256" key="4">
    <source>
        <dbReference type="ARBA" id="ARBA00012564"/>
    </source>
</evidence>
<sequence length="295" mass="33808">DHPRDKATFRLAAKVPDGWSVIANGREEPSTQDAGWTTFHWVEGTPLATYLATVGIDKWTFERSTYNGIPLVSAYAPGAEDKKSLEARLPEILDFLSSKFGPYPQDAAGGIYLNENIGFSLETQTRPTYARWTDLETVVHENAHQWFGDEVSVNSWADICLNECFASYSQWLWTEAKNHQNLDQRYRDAINRTRTQDKFWNRKLYDMGAGNEFTAVYDKGILALHALRRQIGEDAFARVLKEWPVAHKQGNASWQQFEDFVQKIAGQDLKAFFEAWFHQAKIPEDQYLYPGSLRG</sequence>
<keyword evidence="14" id="KW-0031">Aminopeptidase</keyword>